<dbReference type="Proteomes" id="UP000599437">
    <property type="component" value="Unassembled WGS sequence"/>
</dbReference>
<dbReference type="EMBL" id="BMVO01000019">
    <property type="protein sequence ID" value="GHB19359.1"/>
    <property type="molecule type" value="Genomic_DNA"/>
</dbReference>
<evidence type="ECO:0000259" key="10">
    <source>
        <dbReference type="PROSITE" id="PS51012"/>
    </source>
</evidence>
<organism evidence="11 12">
    <name type="scientific">Streptomyces chryseus</name>
    <dbReference type="NCBI Taxonomy" id="68186"/>
    <lineage>
        <taxon>Bacteria</taxon>
        <taxon>Bacillati</taxon>
        <taxon>Actinomycetota</taxon>
        <taxon>Actinomycetes</taxon>
        <taxon>Kitasatosporales</taxon>
        <taxon>Streptomycetaceae</taxon>
        <taxon>Streptomyces</taxon>
    </lineage>
</organism>
<evidence type="ECO:0000313" key="11">
    <source>
        <dbReference type="EMBL" id="GHB19359.1"/>
    </source>
</evidence>
<feature type="transmembrane region" description="Helical" evidence="9">
    <location>
        <begin position="157"/>
        <end position="175"/>
    </location>
</feature>
<keyword evidence="4 9" id="KW-1003">Cell membrane</keyword>
<feature type="transmembrane region" description="Helical" evidence="9">
    <location>
        <begin position="106"/>
        <end position="128"/>
    </location>
</feature>
<dbReference type="InterPro" id="IPR013525">
    <property type="entry name" value="ABC2_TM"/>
</dbReference>
<keyword evidence="8 9" id="KW-0472">Membrane</keyword>
<evidence type="ECO:0000256" key="8">
    <source>
        <dbReference type="ARBA" id="ARBA00023136"/>
    </source>
</evidence>
<evidence type="ECO:0000256" key="9">
    <source>
        <dbReference type="RuleBase" id="RU361157"/>
    </source>
</evidence>
<gene>
    <name evidence="11" type="ORF">GCM10010346_49120</name>
</gene>
<evidence type="ECO:0000256" key="1">
    <source>
        <dbReference type="ARBA" id="ARBA00004429"/>
    </source>
</evidence>
<evidence type="ECO:0000256" key="3">
    <source>
        <dbReference type="ARBA" id="ARBA00022448"/>
    </source>
</evidence>
<evidence type="ECO:0000313" key="12">
    <source>
        <dbReference type="Proteomes" id="UP000599437"/>
    </source>
</evidence>
<reference evidence="12" key="1">
    <citation type="journal article" date="2019" name="Int. J. Syst. Evol. Microbiol.">
        <title>The Global Catalogue of Microorganisms (GCM) 10K type strain sequencing project: providing services to taxonomists for standard genome sequencing and annotation.</title>
        <authorList>
            <consortium name="The Broad Institute Genomics Platform"/>
            <consortium name="The Broad Institute Genome Sequencing Center for Infectious Disease"/>
            <person name="Wu L."/>
            <person name="Ma J."/>
        </authorList>
    </citation>
    <scope>NUCLEOTIDE SEQUENCE [LARGE SCALE GENOMIC DNA]</scope>
    <source>
        <strain evidence="12">JCM 4737</strain>
    </source>
</reference>
<feature type="transmembrane region" description="Helical" evidence="9">
    <location>
        <begin position="276"/>
        <end position="297"/>
    </location>
</feature>
<dbReference type="InterPro" id="IPR047817">
    <property type="entry name" value="ABC2_TM_bact-type"/>
</dbReference>
<feature type="transmembrane region" description="Helical" evidence="9">
    <location>
        <begin position="216"/>
        <end position="235"/>
    </location>
</feature>
<evidence type="ECO:0000256" key="4">
    <source>
        <dbReference type="ARBA" id="ARBA00022475"/>
    </source>
</evidence>
<evidence type="ECO:0000256" key="7">
    <source>
        <dbReference type="ARBA" id="ARBA00022989"/>
    </source>
</evidence>
<feature type="transmembrane region" description="Helical" evidence="9">
    <location>
        <begin position="181"/>
        <end position="204"/>
    </location>
</feature>
<feature type="transmembrane region" description="Helical" evidence="9">
    <location>
        <begin position="73"/>
        <end position="94"/>
    </location>
</feature>
<comment type="subcellular location">
    <subcellularLocation>
        <location evidence="1">Cell inner membrane</location>
        <topology evidence="1">Multi-pass membrane protein</topology>
    </subcellularLocation>
    <subcellularLocation>
        <location evidence="9">Cell membrane</location>
        <topology evidence="9">Multi-pass membrane protein</topology>
    </subcellularLocation>
</comment>
<comment type="similarity">
    <text evidence="2 9">Belongs to the ABC-2 integral membrane protein family.</text>
</comment>
<keyword evidence="7 9" id="KW-1133">Transmembrane helix</keyword>
<protein>
    <recommendedName>
        <fullName evidence="9">Transport permease protein</fullName>
    </recommendedName>
</protein>
<proteinExistence type="inferred from homology"/>
<name>A0ABQ3E1E0_9ACTN</name>
<comment type="caution">
    <text evidence="11">The sequence shown here is derived from an EMBL/GenBank/DDBJ whole genome shotgun (WGS) entry which is preliminary data.</text>
</comment>
<evidence type="ECO:0000256" key="2">
    <source>
        <dbReference type="ARBA" id="ARBA00007783"/>
    </source>
</evidence>
<dbReference type="PANTHER" id="PTHR30413">
    <property type="entry name" value="INNER MEMBRANE TRANSPORT PERMEASE"/>
    <property type="match status" value="1"/>
</dbReference>
<evidence type="ECO:0000256" key="5">
    <source>
        <dbReference type="ARBA" id="ARBA00022519"/>
    </source>
</evidence>
<accession>A0ABQ3E1E0</accession>
<keyword evidence="12" id="KW-1185">Reference proteome</keyword>
<dbReference type="PROSITE" id="PS51012">
    <property type="entry name" value="ABC_TM2"/>
    <property type="match status" value="1"/>
</dbReference>
<sequence length="306" mass="33200">MTLTATSPAPAPAPAGPAPDLAALAARHGLVESGARPCLPEYTRRLWGRRHFVTAFATARLTAQYSRARLGQLWQVMTPLLNATVYYFVFGVLLRTKEGVRDFVPFLVTGVFVWTFTSSTVLAGTRALTGNLGLVRALHFPRAALPVAYAVQQLQQLLFSMAALTVILCCCGQFPRPSWLLALPALGLQATFNTGLALVMARLASRTPDIAQLMPFALRTWMYVSGVMWSVSHAVRGDKMPHLVAVALEWNPAALYIDLTRFALIDSFAAGQLPPYAWAGAAGWALLAGVGGFVFFWQAEETYGRG</sequence>
<keyword evidence="5" id="KW-0997">Cell inner membrane</keyword>
<keyword evidence="3 9" id="KW-0813">Transport</keyword>
<dbReference type="Pfam" id="PF01061">
    <property type="entry name" value="ABC2_membrane"/>
    <property type="match status" value="1"/>
</dbReference>
<dbReference type="PANTHER" id="PTHR30413:SF8">
    <property type="entry name" value="TRANSPORT PERMEASE PROTEIN"/>
    <property type="match status" value="1"/>
</dbReference>
<evidence type="ECO:0000256" key="6">
    <source>
        <dbReference type="ARBA" id="ARBA00022692"/>
    </source>
</evidence>
<keyword evidence="6 9" id="KW-0812">Transmembrane</keyword>
<feature type="domain" description="ABC transmembrane type-2" evidence="10">
    <location>
        <begin position="70"/>
        <end position="299"/>
    </location>
</feature>